<accession>A0ABZ3J4V3</accession>
<organism evidence="3 4">
    <name type="scientific">Sporomusa acidovorans (strain ATCC 49682 / DSM 3132 / Mol)</name>
    <dbReference type="NCBI Taxonomy" id="1123286"/>
    <lineage>
        <taxon>Bacteria</taxon>
        <taxon>Bacillati</taxon>
        <taxon>Bacillota</taxon>
        <taxon>Negativicutes</taxon>
        <taxon>Selenomonadales</taxon>
        <taxon>Sporomusaceae</taxon>
        <taxon>Sporomusa</taxon>
    </lineage>
</organism>
<keyword evidence="1" id="KW-0732">Signal</keyword>
<dbReference type="InterPro" id="IPR013486">
    <property type="entry name" value="SpoIID/LytB"/>
</dbReference>
<reference evidence="3" key="1">
    <citation type="submission" date="2024-05" db="EMBL/GenBank/DDBJ databases">
        <title>Isolation and characterization of Sporomusa carbonis sp. nov., a carboxydotrophic hydrogenogen in the genus of Sporomusa isolated from a charcoal burning pile.</title>
        <authorList>
            <person name="Boeer T."/>
            <person name="Rosenbaum F."/>
            <person name="Eysell L."/>
            <person name="Mueller V."/>
            <person name="Daniel R."/>
            <person name="Poehlein A."/>
        </authorList>
    </citation>
    <scope>NUCLEOTIDE SEQUENCE [LARGE SCALE GENOMIC DNA]</scope>
    <source>
        <strain evidence="3">DSM 3132</strain>
    </source>
</reference>
<gene>
    <name evidence="3" type="ORF">SPACI_029800</name>
</gene>
<evidence type="ECO:0000256" key="1">
    <source>
        <dbReference type="SAM" id="SignalP"/>
    </source>
</evidence>
<feature type="chain" id="PRO_5047353820" description="Sporulation stage II protein D amidase enhancer LytB N-terminal domain-containing protein" evidence="1">
    <location>
        <begin position="22"/>
        <end position="447"/>
    </location>
</feature>
<keyword evidence="4" id="KW-1185">Reference proteome</keyword>
<dbReference type="PANTHER" id="PTHR30032">
    <property type="entry name" value="N-ACETYLMURAMOYL-L-ALANINE AMIDASE-RELATED"/>
    <property type="match status" value="1"/>
</dbReference>
<dbReference type="RefSeq" id="WP_093794612.1">
    <property type="nucleotide sequence ID" value="NZ_CP155571.1"/>
</dbReference>
<dbReference type="InterPro" id="IPR013693">
    <property type="entry name" value="SpoIID/LytB_N"/>
</dbReference>
<dbReference type="Pfam" id="PF08486">
    <property type="entry name" value="SpoIID"/>
    <property type="match status" value="1"/>
</dbReference>
<dbReference type="Proteomes" id="UP000216052">
    <property type="component" value="Chromosome"/>
</dbReference>
<evidence type="ECO:0000313" key="4">
    <source>
        <dbReference type="Proteomes" id="UP000216052"/>
    </source>
</evidence>
<evidence type="ECO:0000259" key="2">
    <source>
        <dbReference type="Pfam" id="PF08486"/>
    </source>
</evidence>
<dbReference type="EMBL" id="CP155571">
    <property type="protein sequence ID" value="XFO72926.1"/>
    <property type="molecule type" value="Genomic_DNA"/>
</dbReference>
<dbReference type="NCBIfam" id="TIGR02669">
    <property type="entry name" value="SpoIID_LytB"/>
    <property type="match status" value="1"/>
</dbReference>
<name>A0ABZ3J4V3_SPOA4</name>
<dbReference type="PANTHER" id="PTHR30032:SF4">
    <property type="entry name" value="AMIDASE ENHANCER"/>
    <property type="match status" value="1"/>
</dbReference>
<protein>
    <recommendedName>
        <fullName evidence="2">Sporulation stage II protein D amidase enhancer LytB N-terminal domain-containing protein</fullName>
    </recommendedName>
</protein>
<dbReference type="InterPro" id="IPR051922">
    <property type="entry name" value="Bact_Sporulation_Assoc"/>
</dbReference>
<proteinExistence type="predicted"/>
<feature type="domain" description="Sporulation stage II protein D amidase enhancer LytB N-terminal" evidence="2">
    <location>
        <begin position="132"/>
        <end position="221"/>
    </location>
</feature>
<feature type="signal peptide" evidence="1">
    <location>
        <begin position="1"/>
        <end position="21"/>
    </location>
</feature>
<sequence>MLKWLLLVVFLVFPLAGNAQALDVSEGVLNEPILRVGILTNQPSIQISSDANFDIVNSGTAEILRSFRAYDGVTIAAKDTGGFVINGVPVAAAGLTVVQKKDDLLFYVEQHIYVNKHRYRGDISIHPTAGKAGITVVNTLPIEQYLYGIIKNEISPDWPMEAVKAQAVAARTYALANYNKHKADGFDVCATTDCQVYGGRESEVPRAREAVDATRGLVITYNGKLITAYFHSSSGGYTENSENVWSSPQPYLRGVTDFDQSCPYFKWEKRLTVAEFNQIITNAGYNVGSLQAIELSPLTTPPITSPDRGVSGRVKSLELVGTNGSAQVSGVKLRSILDLKSTLFDVDVIANEIKQFAMPVYAHNGKTERKPQITLPLIPKENPNIRSVSSSEPGDYIVIAGYGWGHGLGLSQWGAKAMAEKEQSGNPEYFKAILKHYYQGVEIKKAY</sequence>
<evidence type="ECO:0000313" key="3">
    <source>
        <dbReference type="EMBL" id="XFO72926.1"/>
    </source>
</evidence>